<feature type="domain" description="Reverse transcriptase" evidence="1">
    <location>
        <begin position="159"/>
        <end position="260"/>
    </location>
</feature>
<dbReference type="OrthoDB" id="1937198at2759"/>
<sequence length="414" mass="46820">MRYVHYASAIGSIMYAMVCTRLDVTFALSVTSRYQSNPGESHWMAVKNILKYFRRTKDAFLKDIVTAPVLDYLETVITQEDNAKLSKIPTAEEIREAVWSINPNSAPGPDGFNGSFFRAAWHIIQNDVISATQEFFIGINLPKSYGSTFLSLIPKIDNPKSFGDYRPISLSTFMSKVNTRILADRIQQLLPKIIPSEQTGFQTGMGVDEQILLVEEMVHKIDSKIRGGNVIIKLDMAKAFDNLEWDYIQGILKKLGFSEHNLGLLLANLRGTHISIMINGSPKGTYLKGSGQEINLSKSKFYCGKGIKQRNIVKMENILDMKFSKLPFTYLGAPICKGILRKADCTDLLKHFSKYLDSWPSFVGGSPEEIAVCRMARQEPTREIRRFLGARWLTIPSALLVAALRYDYYWELNE</sequence>
<dbReference type="InterPro" id="IPR000477">
    <property type="entry name" value="RT_dom"/>
</dbReference>
<dbReference type="InterPro" id="IPR052343">
    <property type="entry name" value="Retrotransposon-Effector_Assoc"/>
</dbReference>
<proteinExistence type="predicted"/>
<gene>
    <name evidence="2" type="ORF">CCAM_LOCUS11608</name>
</gene>
<evidence type="ECO:0000313" key="2">
    <source>
        <dbReference type="EMBL" id="VFQ69832.1"/>
    </source>
</evidence>
<dbReference type="SUPFAM" id="SSF56672">
    <property type="entry name" value="DNA/RNA polymerases"/>
    <property type="match status" value="1"/>
</dbReference>
<dbReference type="AlphaFoldDB" id="A0A484L0V8"/>
<keyword evidence="3" id="KW-1185">Reference proteome</keyword>
<protein>
    <recommendedName>
        <fullName evidence="1">Reverse transcriptase domain-containing protein</fullName>
    </recommendedName>
</protein>
<organism evidence="2 3">
    <name type="scientific">Cuscuta campestris</name>
    <dbReference type="NCBI Taxonomy" id="132261"/>
    <lineage>
        <taxon>Eukaryota</taxon>
        <taxon>Viridiplantae</taxon>
        <taxon>Streptophyta</taxon>
        <taxon>Embryophyta</taxon>
        <taxon>Tracheophyta</taxon>
        <taxon>Spermatophyta</taxon>
        <taxon>Magnoliopsida</taxon>
        <taxon>eudicotyledons</taxon>
        <taxon>Gunneridae</taxon>
        <taxon>Pentapetalae</taxon>
        <taxon>asterids</taxon>
        <taxon>lamiids</taxon>
        <taxon>Solanales</taxon>
        <taxon>Convolvulaceae</taxon>
        <taxon>Cuscuteae</taxon>
        <taxon>Cuscuta</taxon>
        <taxon>Cuscuta subgen. Grammica</taxon>
        <taxon>Cuscuta sect. Cleistogrammica</taxon>
    </lineage>
</organism>
<evidence type="ECO:0000259" key="1">
    <source>
        <dbReference type="Pfam" id="PF00078"/>
    </source>
</evidence>
<dbReference type="CDD" id="cd01650">
    <property type="entry name" value="RT_nLTR_like"/>
    <property type="match status" value="1"/>
</dbReference>
<dbReference type="Proteomes" id="UP000595140">
    <property type="component" value="Unassembled WGS sequence"/>
</dbReference>
<dbReference type="PANTHER" id="PTHR46890">
    <property type="entry name" value="NON-LTR RETROLELEMENT REVERSE TRANSCRIPTASE-LIKE PROTEIN-RELATED"/>
    <property type="match status" value="1"/>
</dbReference>
<evidence type="ECO:0000313" key="3">
    <source>
        <dbReference type="Proteomes" id="UP000595140"/>
    </source>
</evidence>
<dbReference type="Pfam" id="PF00078">
    <property type="entry name" value="RVT_1"/>
    <property type="match status" value="1"/>
</dbReference>
<reference evidence="2 3" key="1">
    <citation type="submission" date="2018-04" db="EMBL/GenBank/DDBJ databases">
        <authorList>
            <person name="Vogel A."/>
        </authorList>
    </citation>
    <scope>NUCLEOTIDE SEQUENCE [LARGE SCALE GENOMIC DNA]</scope>
</reference>
<dbReference type="PANTHER" id="PTHR46890:SF28">
    <property type="entry name" value="REVERSE TRANSCRIPTASE DOMAIN-CONTAINING PROTEIN"/>
    <property type="match status" value="1"/>
</dbReference>
<name>A0A484L0V8_9ASTE</name>
<accession>A0A484L0V8</accession>
<dbReference type="EMBL" id="OOIL02000846">
    <property type="protein sequence ID" value="VFQ69832.1"/>
    <property type="molecule type" value="Genomic_DNA"/>
</dbReference>
<dbReference type="InterPro" id="IPR043502">
    <property type="entry name" value="DNA/RNA_pol_sf"/>
</dbReference>